<dbReference type="SMART" id="SM01034">
    <property type="entry name" value="BLUF"/>
    <property type="match status" value="1"/>
</dbReference>
<organism evidence="2 3">
    <name type="scientific">Roseicyclus elongatus DSM 19469</name>
    <dbReference type="NCBI Taxonomy" id="1294273"/>
    <lineage>
        <taxon>Bacteria</taxon>
        <taxon>Pseudomonadati</taxon>
        <taxon>Pseudomonadota</taxon>
        <taxon>Alphaproteobacteria</taxon>
        <taxon>Rhodobacterales</taxon>
        <taxon>Roseobacteraceae</taxon>
        <taxon>Roseicyclus</taxon>
    </lineage>
</organism>
<dbReference type="Pfam" id="PF04940">
    <property type="entry name" value="BLUF"/>
    <property type="match status" value="1"/>
</dbReference>
<dbReference type="InterPro" id="IPR007024">
    <property type="entry name" value="BLUF_domain"/>
</dbReference>
<feature type="domain" description="BLUF" evidence="1">
    <location>
        <begin position="11"/>
        <end position="102"/>
    </location>
</feature>
<dbReference type="KEGG" id="red:roselon_02170"/>
<dbReference type="EMBL" id="CP004372">
    <property type="protein sequence ID" value="AHM04515.1"/>
    <property type="molecule type" value="Genomic_DNA"/>
</dbReference>
<dbReference type="Gene3D" id="3.30.70.100">
    <property type="match status" value="1"/>
</dbReference>
<protein>
    <recommendedName>
        <fullName evidence="1">BLUF domain-containing protein</fullName>
    </recommendedName>
</protein>
<evidence type="ECO:0000313" key="3">
    <source>
        <dbReference type="Proteomes" id="UP000019593"/>
    </source>
</evidence>
<dbReference type="AlphaFoldDB" id="W8SPS1"/>
<evidence type="ECO:0000313" key="2">
    <source>
        <dbReference type="EMBL" id="AHM04515.1"/>
    </source>
</evidence>
<accession>W8SPS1</accession>
<dbReference type="SUPFAM" id="SSF54975">
    <property type="entry name" value="Acylphosphatase/BLUF domain-like"/>
    <property type="match status" value="1"/>
</dbReference>
<sequence length="370" mass="39836">MTIPFPDGQRIFRLAYSSRAAAGLQRREVVTLAAQSETKNRRNGVSGVLISSKDTFLQWLEGPADDVCALMARITADPRHRDISVLSAGWMPTRRFPGWPMRLAEPPVQDDSLPGAVLGPRGGALDVDQAMIAFEHAAHGHRRRMRRDLNGGGTPVSLAEQLVRCGSDSLPNLPPPARKDLRTRAQLVDEVCAAFAKGWQDEVWSTAEIAVGLGHLNCLWQRLGRSPLPLRDQGSVAIVVPPGNFEILGAVVKADLLRAAGMSVQLVLEGDIEATLATLSRTDPASIVIAGPRVGLASDADRTAELAHRIKARIPDRPVHVGGRAGGALCDWPARLGFRRDATGPLPASDVEWLALSVMAWMARDGRSLA</sequence>
<dbReference type="GO" id="GO:0009882">
    <property type="term" value="F:blue light photoreceptor activity"/>
    <property type="evidence" value="ECO:0007669"/>
    <property type="project" value="InterPro"/>
</dbReference>
<dbReference type="Proteomes" id="UP000019593">
    <property type="component" value="Chromosome"/>
</dbReference>
<dbReference type="GO" id="GO:0071949">
    <property type="term" value="F:FAD binding"/>
    <property type="evidence" value="ECO:0007669"/>
    <property type="project" value="InterPro"/>
</dbReference>
<proteinExistence type="predicted"/>
<dbReference type="eggNOG" id="COG5001">
    <property type="taxonomic scope" value="Bacteria"/>
</dbReference>
<dbReference type="HOGENOM" id="CLU_610949_0_0_5"/>
<reference evidence="2 3" key="1">
    <citation type="submission" date="2013-03" db="EMBL/GenBank/DDBJ databases">
        <authorList>
            <person name="Fiebig A."/>
            <person name="Goeker M."/>
            <person name="Klenk H.-P.P."/>
        </authorList>
    </citation>
    <scope>NUCLEOTIDE SEQUENCE [LARGE SCALE GENOMIC DNA]</scope>
    <source>
        <strain evidence="3">DSM 19469</strain>
    </source>
</reference>
<dbReference type="InterPro" id="IPR036046">
    <property type="entry name" value="Acylphosphatase-like_dom_sf"/>
</dbReference>
<name>W8SPS1_9RHOB</name>
<evidence type="ECO:0000259" key="1">
    <source>
        <dbReference type="PROSITE" id="PS50925"/>
    </source>
</evidence>
<gene>
    <name evidence="2" type="ORF">roselon_02170</name>
</gene>
<dbReference type="Gene3D" id="3.40.50.280">
    <property type="entry name" value="Cobalamin-binding domain"/>
    <property type="match status" value="1"/>
</dbReference>
<dbReference type="STRING" id="1294273.roselon_02170"/>
<dbReference type="PROSITE" id="PS50925">
    <property type="entry name" value="BLUF"/>
    <property type="match status" value="1"/>
</dbReference>
<keyword evidence="3" id="KW-1185">Reference proteome</keyword>